<name>A0ABS9CCE7_9BACT</name>
<protein>
    <recommendedName>
        <fullName evidence="3">Phosphoenolpyruvate carboxykinase</fullName>
    </recommendedName>
</protein>
<dbReference type="Proteomes" id="UP001200470">
    <property type="component" value="Unassembled WGS sequence"/>
</dbReference>
<evidence type="ECO:0008006" key="3">
    <source>
        <dbReference type="Google" id="ProtNLM"/>
    </source>
</evidence>
<evidence type="ECO:0000313" key="1">
    <source>
        <dbReference type="EMBL" id="MCF2562681.1"/>
    </source>
</evidence>
<dbReference type="Gene3D" id="3.40.50.300">
    <property type="entry name" value="P-loop containing nucleotide triphosphate hydrolases"/>
    <property type="match status" value="1"/>
</dbReference>
<dbReference type="InterPro" id="IPR027417">
    <property type="entry name" value="P-loop_NTPase"/>
</dbReference>
<dbReference type="RefSeq" id="WP_301637282.1">
    <property type="nucleotide sequence ID" value="NZ_JADYTN010000001.1"/>
</dbReference>
<keyword evidence="2" id="KW-1185">Reference proteome</keyword>
<proteinExistence type="predicted"/>
<evidence type="ECO:0000313" key="2">
    <source>
        <dbReference type="Proteomes" id="UP001200470"/>
    </source>
</evidence>
<dbReference type="EMBL" id="JADYTN010000001">
    <property type="protein sequence ID" value="MCF2562681.1"/>
    <property type="molecule type" value="Genomic_DNA"/>
</dbReference>
<comment type="caution">
    <text evidence="1">The sequence shown here is derived from an EMBL/GenBank/DDBJ whole genome shotgun (WGS) entry which is preliminary data.</text>
</comment>
<organism evidence="1 2">
    <name type="scientific">Xylanibacter brevis</name>
    <dbReference type="NCBI Taxonomy" id="83231"/>
    <lineage>
        <taxon>Bacteria</taxon>
        <taxon>Pseudomonadati</taxon>
        <taxon>Bacteroidota</taxon>
        <taxon>Bacteroidia</taxon>
        <taxon>Bacteroidales</taxon>
        <taxon>Prevotellaceae</taxon>
        <taxon>Xylanibacter</taxon>
    </lineage>
</organism>
<reference evidence="1 2" key="1">
    <citation type="submission" date="2020-12" db="EMBL/GenBank/DDBJ databases">
        <title>Whole genome sequences of gut porcine anaerobes.</title>
        <authorList>
            <person name="Kubasova T."/>
            <person name="Jahodarova E."/>
            <person name="Rychlik I."/>
        </authorList>
    </citation>
    <scope>NUCLEOTIDE SEQUENCE [LARGE SCALE GENOMIC DNA]</scope>
    <source>
        <strain evidence="1 2">An925</strain>
    </source>
</reference>
<gene>
    <name evidence="1" type="ORF">I6E12_00930</name>
</gene>
<dbReference type="SUPFAM" id="SSF53795">
    <property type="entry name" value="PEP carboxykinase-like"/>
    <property type="match status" value="1"/>
</dbReference>
<accession>A0ABS9CCE7</accession>
<sequence length="281" mass="31193">MTTRYYSVARHVMALTAGDDIFALLDNCRPFEVTPSEPLISVVIRENAPLPETWTEEWRQEEEGDEIACGHSGGNPLFVFRSHGKMAGWMECGSDYRRATVYTGELPKLAIDNAMMIAFALATAEMDTLLFHASVVCRGGKAYMFLGPSGTGKSTHTRLWLRYIDGSRLLNDDNPVVRIEADGKAEVYGSPWSGKTPCYVNEHYPLGAIVRLRQAPHNAIRRMSPIEAYATMASSVSGKRWEKNIADGLHRALNSLTATAWMWHMDCLPDEAAAKMTSSTI</sequence>